<accession>A0A8D8B5K8</accession>
<protein>
    <submittedName>
        <fullName evidence="1">(northern house mosquito) hypothetical protein</fullName>
    </submittedName>
</protein>
<reference evidence="1" key="1">
    <citation type="submission" date="2021-05" db="EMBL/GenBank/DDBJ databases">
        <authorList>
            <person name="Alioto T."/>
            <person name="Alioto T."/>
            <person name="Gomez Garrido J."/>
        </authorList>
    </citation>
    <scope>NUCLEOTIDE SEQUENCE</scope>
</reference>
<proteinExistence type="predicted"/>
<dbReference type="EMBL" id="HBUE01059444">
    <property type="protein sequence ID" value="CAG6467973.1"/>
    <property type="molecule type" value="Transcribed_RNA"/>
</dbReference>
<sequence length="99" mass="11103">MCDIRSPASADINYSICVYLGKPMCAPPLHSARCRPSRAVPMCHVVSSMLTADFQLGWKRPPRSLWGGMNTDHVLTRVRSWQSSEPIPSRRVSNPSCCW</sequence>
<dbReference type="EMBL" id="HBUE01059447">
    <property type="protein sequence ID" value="CAG6467975.1"/>
    <property type="molecule type" value="Transcribed_RNA"/>
</dbReference>
<dbReference type="AlphaFoldDB" id="A0A8D8B5K8"/>
<evidence type="ECO:0000313" key="1">
    <source>
        <dbReference type="EMBL" id="CAG6467973.1"/>
    </source>
</evidence>
<organism evidence="1">
    <name type="scientific">Culex pipiens</name>
    <name type="common">House mosquito</name>
    <dbReference type="NCBI Taxonomy" id="7175"/>
    <lineage>
        <taxon>Eukaryota</taxon>
        <taxon>Metazoa</taxon>
        <taxon>Ecdysozoa</taxon>
        <taxon>Arthropoda</taxon>
        <taxon>Hexapoda</taxon>
        <taxon>Insecta</taxon>
        <taxon>Pterygota</taxon>
        <taxon>Neoptera</taxon>
        <taxon>Endopterygota</taxon>
        <taxon>Diptera</taxon>
        <taxon>Nematocera</taxon>
        <taxon>Culicoidea</taxon>
        <taxon>Culicidae</taxon>
        <taxon>Culicinae</taxon>
        <taxon>Culicini</taxon>
        <taxon>Culex</taxon>
        <taxon>Culex</taxon>
    </lineage>
</organism>
<name>A0A8D8B5K8_CULPI</name>